<protein>
    <submittedName>
        <fullName evidence="1">Uncharacterized protein</fullName>
    </submittedName>
</protein>
<dbReference type="AlphaFoldDB" id="A0A409VXF4"/>
<accession>A0A409VXF4</accession>
<proteinExistence type="predicted"/>
<dbReference type="EMBL" id="NHTK01005934">
    <property type="protein sequence ID" value="PPQ70938.1"/>
    <property type="molecule type" value="Genomic_DNA"/>
</dbReference>
<evidence type="ECO:0000313" key="2">
    <source>
        <dbReference type="Proteomes" id="UP000284842"/>
    </source>
</evidence>
<comment type="caution">
    <text evidence="1">The sequence shown here is derived from an EMBL/GenBank/DDBJ whole genome shotgun (WGS) entry which is preliminary data.</text>
</comment>
<gene>
    <name evidence="1" type="ORF">CVT24_009966</name>
</gene>
<name>A0A409VXF4_9AGAR</name>
<dbReference type="InParanoid" id="A0A409VXF4"/>
<sequence length="260" mass="29435">MKVFFNSSVLTITSDSPLSSNRHPSAAFSVPPLPFDFNLTFFLSFFTPVTTEGRHIENVNVLLDGGTRVICCVGTRIFERKEQTRASLVTFGILISCSTHGTRWSEGSLPRDHRRLFIKGTRQTCTNILFDSTTSTHQLLVIPLAIKHRACLAGAMSLLYKSYPCVVPFLSETSRWILGNDMVLWLTLHTQRFFEAVQPSLVLPSPLLLSLSLHGRCFVISLARWMRWNVLREARFAICRIRCPPHKPQALVEQSFRGVQ</sequence>
<evidence type="ECO:0000313" key="1">
    <source>
        <dbReference type="EMBL" id="PPQ70938.1"/>
    </source>
</evidence>
<organism evidence="1 2">
    <name type="scientific">Panaeolus cyanescens</name>
    <dbReference type="NCBI Taxonomy" id="181874"/>
    <lineage>
        <taxon>Eukaryota</taxon>
        <taxon>Fungi</taxon>
        <taxon>Dikarya</taxon>
        <taxon>Basidiomycota</taxon>
        <taxon>Agaricomycotina</taxon>
        <taxon>Agaricomycetes</taxon>
        <taxon>Agaricomycetidae</taxon>
        <taxon>Agaricales</taxon>
        <taxon>Agaricineae</taxon>
        <taxon>Galeropsidaceae</taxon>
        <taxon>Panaeolus</taxon>
    </lineage>
</organism>
<keyword evidence="2" id="KW-1185">Reference proteome</keyword>
<reference evidence="1 2" key="1">
    <citation type="journal article" date="2018" name="Evol. Lett.">
        <title>Horizontal gene cluster transfer increased hallucinogenic mushroom diversity.</title>
        <authorList>
            <person name="Reynolds H.T."/>
            <person name="Vijayakumar V."/>
            <person name="Gluck-Thaler E."/>
            <person name="Korotkin H.B."/>
            <person name="Matheny P.B."/>
            <person name="Slot J.C."/>
        </authorList>
    </citation>
    <scope>NUCLEOTIDE SEQUENCE [LARGE SCALE GENOMIC DNA]</scope>
    <source>
        <strain evidence="1 2">2629</strain>
    </source>
</reference>
<dbReference type="Proteomes" id="UP000284842">
    <property type="component" value="Unassembled WGS sequence"/>
</dbReference>